<accession>A0A1Z9Z060</accession>
<keyword evidence="1" id="KW-1133">Transmembrane helix</keyword>
<protein>
    <submittedName>
        <fullName evidence="2">Uncharacterized protein</fullName>
    </submittedName>
</protein>
<dbReference type="Proteomes" id="UP000196536">
    <property type="component" value="Unassembled WGS sequence"/>
</dbReference>
<dbReference type="RefSeq" id="WP_087620382.1">
    <property type="nucleotide sequence ID" value="NZ_NEXX01000002.1"/>
</dbReference>
<feature type="transmembrane region" description="Helical" evidence="1">
    <location>
        <begin position="12"/>
        <end position="35"/>
    </location>
</feature>
<dbReference type="EMBL" id="NEXX01000002">
    <property type="protein sequence ID" value="OUY07839.1"/>
    <property type="molecule type" value="Genomic_DNA"/>
</dbReference>
<dbReference type="OrthoDB" id="6690830at2"/>
<feature type="transmembrane region" description="Helical" evidence="1">
    <location>
        <begin position="118"/>
        <end position="138"/>
    </location>
</feature>
<keyword evidence="1" id="KW-0472">Membrane</keyword>
<organism evidence="2 3">
    <name type="scientific">Acinetobacter populi</name>
    <dbReference type="NCBI Taxonomy" id="1582270"/>
    <lineage>
        <taxon>Bacteria</taxon>
        <taxon>Pseudomonadati</taxon>
        <taxon>Pseudomonadota</taxon>
        <taxon>Gammaproteobacteria</taxon>
        <taxon>Moraxellales</taxon>
        <taxon>Moraxellaceae</taxon>
        <taxon>Acinetobacter</taxon>
    </lineage>
</organism>
<dbReference type="AlphaFoldDB" id="A0A1Z9Z060"/>
<evidence type="ECO:0000256" key="1">
    <source>
        <dbReference type="SAM" id="Phobius"/>
    </source>
</evidence>
<evidence type="ECO:0000313" key="3">
    <source>
        <dbReference type="Proteomes" id="UP000196536"/>
    </source>
</evidence>
<keyword evidence="3" id="KW-1185">Reference proteome</keyword>
<comment type="caution">
    <text evidence="2">The sequence shown here is derived from an EMBL/GenBank/DDBJ whole genome shotgun (WGS) entry which is preliminary data.</text>
</comment>
<name>A0A1Z9Z060_9GAMM</name>
<proteinExistence type="predicted"/>
<reference evidence="2 3" key="1">
    <citation type="submission" date="2017-05" db="EMBL/GenBank/DDBJ databases">
        <title>Acinetobacter populi ANC 5415 (= PBJ7), whole genome shotgun sequencing project.</title>
        <authorList>
            <person name="Nemec A."/>
            <person name="Radolfova-Krizova L."/>
        </authorList>
    </citation>
    <scope>NUCLEOTIDE SEQUENCE [LARGE SCALE GENOMIC DNA]</scope>
    <source>
        <strain evidence="2 3">PBJ7</strain>
    </source>
</reference>
<gene>
    <name evidence="2" type="ORF">CAP51_08945</name>
</gene>
<keyword evidence="1" id="KW-0812">Transmembrane</keyword>
<sequence>MNQTLSPFKVVLALTASSTSILWASYVLLVLAFLIMLLTNLNILALLIIFAASIQHYLYIRVQFDRQLLQQVIQSADALHAQTEQLDQALLDLKLISSKKSGRIWTVRLTGILRLFKLQCVVLAIQLILLVGMICLGAR</sequence>
<evidence type="ECO:0000313" key="2">
    <source>
        <dbReference type="EMBL" id="OUY07839.1"/>
    </source>
</evidence>
<feature type="transmembrane region" description="Helical" evidence="1">
    <location>
        <begin position="41"/>
        <end position="60"/>
    </location>
</feature>